<evidence type="ECO:0000259" key="1">
    <source>
        <dbReference type="Pfam" id="PF12671"/>
    </source>
</evidence>
<reference evidence="2 3" key="1">
    <citation type="submission" date="2021-01" db="EMBL/GenBank/DDBJ databases">
        <title>Genome public.</title>
        <authorList>
            <person name="Liu C."/>
            <person name="Sun Q."/>
        </authorList>
    </citation>
    <scope>NUCLEOTIDE SEQUENCE [LARGE SCALE GENOMIC DNA]</scope>
    <source>
        <strain evidence="2 3">YIM B02515</strain>
    </source>
</reference>
<accession>A0ABS1T9C1</accession>
<dbReference type="Pfam" id="PF12671">
    <property type="entry name" value="Amidase_6"/>
    <property type="match status" value="1"/>
</dbReference>
<dbReference type="PANTHER" id="PTHR40032">
    <property type="entry name" value="EXPORTED PROTEIN-RELATED"/>
    <property type="match status" value="1"/>
</dbReference>
<dbReference type="InterPro" id="IPR024301">
    <property type="entry name" value="Amidase_6"/>
</dbReference>
<sequence>MYISNPYEESHLYRQGSYSRSAAVNYAVTYALKPNPAYRYFPIVKDSSGDCANFISQCLHAGGAPMTYNPKYSWFYNNNKWSLSWTVAHSLYWYLKINQANKYPAVKGLEVSNASMLELGDLILFEDNKGLIFHSAIVTGFSGSVPLVSHHSYEALNIPYTRSWGASRYHFLKISI</sequence>
<evidence type="ECO:0000313" key="3">
    <source>
        <dbReference type="Proteomes" id="UP000632377"/>
    </source>
</evidence>
<name>A0ABS1T9C1_9CLOT</name>
<keyword evidence="3" id="KW-1185">Reference proteome</keyword>
<feature type="domain" description="Putative amidase" evidence="1">
    <location>
        <begin position="17"/>
        <end position="171"/>
    </location>
</feature>
<protein>
    <submittedName>
        <fullName evidence="2">Amidase domain-containing protein</fullName>
    </submittedName>
</protein>
<dbReference type="RefSeq" id="WP_202748275.1">
    <property type="nucleotide sequence ID" value="NZ_JAESWC010000002.1"/>
</dbReference>
<dbReference type="Proteomes" id="UP000632377">
    <property type="component" value="Unassembled WGS sequence"/>
</dbReference>
<gene>
    <name evidence="2" type="ORF">JK636_07910</name>
</gene>
<comment type="caution">
    <text evidence="2">The sequence shown here is derived from an EMBL/GenBank/DDBJ whole genome shotgun (WGS) entry which is preliminary data.</text>
</comment>
<evidence type="ECO:0000313" key="2">
    <source>
        <dbReference type="EMBL" id="MBL4935682.1"/>
    </source>
</evidence>
<dbReference type="PANTHER" id="PTHR40032:SF1">
    <property type="entry name" value="EXPORTED PROTEIN"/>
    <property type="match status" value="1"/>
</dbReference>
<organism evidence="2 3">
    <name type="scientific">Clostridium rhizosphaerae</name>
    <dbReference type="NCBI Taxonomy" id="2803861"/>
    <lineage>
        <taxon>Bacteria</taxon>
        <taxon>Bacillati</taxon>
        <taxon>Bacillota</taxon>
        <taxon>Clostridia</taxon>
        <taxon>Eubacteriales</taxon>
        <taxon>Clostridiaceae</taxon>
        <taxon>Clostridium</taxon>
    </lineage>
</organism>
<proteinExistence type="predicted"/>
<dbReference type="EMBL" id="JAESWC010000002">
    <property type="protein sequence ID" value="MBL4935682.1"/>
    <property type="molecule type" value="Genomic_DNA"/>
</dbReference>